<feature type="region of interest" description="Disordered" evidence="2">
    <location>
        <begin position="1345"/>
        <end position="1395"/>
    </location>
</feature>
<keyword evidence="1" id="KW-0175">Coiled coil</keyword>
<feature type="region of interest" description="Disordered" evidence="2">
    <location>
        <begin position="575"/>
        <end position="612"/>
    </location>
</feature>
<accession>A0A0L0DM83</accession>
<feature type="region of interest" description="Disordered" evidence="2">
    <location>
        <begin position="1273"/>
        <end position="1292"/>
    </location>
</feature>
<feature type="compositionally biased region" description="Low complexity" evidence="2">
    <location>
        <begin position="1477"/>
        <end position="1489"/>
    </location>
</feature>
<evidence type="ECO:0000313" key="5">
    <source>
        <dbReference type="Proteomes" id="UP000054408"/>
    </source>
</evidence>
<reference evidence="4 5" key="1">
    <citation type="submission" date="2010-05" db="EMBL/GenBank/DDBJ databases">
        <title>The Genome Sequence of Thecamonas trahens ATCC 50062.</title>
        <authorList>
            <consortium name="The Broad Institute Genome Sequencing Platform"/>
            <person name="Russ C."/>
            <person name="Cuomo C."/>
            <person name="Shea T."/>
            <person name="Young S.K."/>
            <person name="Zeng Q."/>
            <person name="Koehrsen M."/>
            <person name="Haas B."/>
            <person name="Borodovsky M."/>
            <person name="Guigo R."/>
            <person name="Alvarado L."/>
            <person name="Berlin A."/>
            <person name="Bochicchio J."/>
            <person name="Borenstein D."/>
            <person name="Chapman S."/>
            <person name="Chen Z."/>
            <person name="Freedman E."/>
            <person name="Gellesch M."/>
            <person name="Goldberg J."/>
            <person name="Griggs A."/>
            <person name="Gujja S."/>
            <person name="Heilman E."/>
            <person name="Heiman D."/>
            <person name="Hepburn T."/>
            <person name="Howarth C."/>
            <person name="Jen D."/>
            <person name="Larson L."/>
            <person name="Mehta T."/>
            <person name="Park D."/>
            <person name="Pearson M."/>
            <person name="Roberts A."/>
            <person name="Saif S."/>
            <person name="Shenoy N."/>
            <person name="Sisk P."/>
            <person name="Stolte C."/>
            <person name="Sykes S."/>
            <person name="Thomson T."/>
            <person name="Walk T."/>
            <person name="White J."/>
            <person name="Yandava C."/>
            <person name="Burger G."/>
            <person name="Gray M.W."/>
            <person name="Holland P.W.H."/>
            <person name="King N."/>
            <person name="Lang F.B.F."/>
            <person name="Roger A.J."/>
            <person name="Ruiz-Trillo I."/>
            <person name="Lander E."/>
            <person name="Nusbaum C."/>
        </authorList>
    </citation>
    <scope>NUCLEOTIDE SEQUENCE [LARGE SCALE GENOMIC DNA]</scope>
    <source>
        <strain evidence="4 5">ATCC 50062</strain>
    </source>
</reference>
<feature type="compositionally biased region" description="Basic and acidic residues" evidence="2">
    <location>
        <begin position="598"/>
        <end position="611"/>
    </location>
</feature>
<feature type="compositionally biased region" description="Basic residues" evidence="2">
    <location>
        <begin position="1750"/>
        <end position="1771"/>
    </location>
</feature>
<feature type="signal peptide" evidence="3">
    <location>
        <begin position="1"/>
        <end position="19"/>
    </location>
</feature>
<sequence>MSLVYLTAIIAMLCGLAAGSAPFRGLPAGASYTDWSPPASSVGISYTNDTISTSVVTPAGLVVAAYSLNVGYRLVLIPWDGSGPAPGMVRITPPQYSIDGMAVDAAGRVFVSAHGGSDGEVFVTGVATDAKKGILFLWSKSLVPGSGVPISYFVSVTFDVDAGNVLLANNTHVAVIDGATGVTQKASPAVGGGINLLSGGGVMVCKELYVASGAVLSQAGVTMHLVGWEKNTLAPVFSTAVDASGLASDESFGSFTCGSSEPVVYGVVSKCPPFSETCELSRYAVFDAAVASSAAAGARIYLSPSTTYLDLTLISTAGADYLLAEKQPFLIKQNELQLLTSSGSTMWTTHVSQSTYFREFLQAGFELVLGVGLKPIGVVISLNNGAQSSWGTLEVPTGFSSQGFTLVMGSSTPAPWIVALGTLNGDGSWPTAGGGEGPYAAFATAPLALNRKWTVRPKFRYVKPPPPLPMMSPPPTLARSPSGSLMSSRSEATMQSTLLAVRAAVSSSSSSSSALPRAENTEAAVSAELERLEASWRSLLEVNATVKDSLAAYEAATAKIEAAKMAEIRETEVGAKWRTSKAKAKSQAEQAGEEFDESDPRHAQRRREAEQTHAALEAIVEASKESVQDLVVDHTRKAIVFNTDVREIGNWFDLLAAQSSEFDRTLGLDKDVEEMVEKSWEDVASGMSVEGVVETISAVFSEKWHEVANLVASLADSYAARLAAADKLAAEHADLKAYAQTAGAAVVALKDAVAKYEVQLADAATVTRMLESKLAARAAEELEYSVQAQSALEELRSQVQADAVAHQAEVDKLKHALAVANEANRIASSESSTARELRTVKGIMAKREREHELALSRVHAKVRELQSELLVRDSVAAKHRSKLHSKLETKASRAVSKVKAEEETRIRAAENKHKRSLAKLIRQHHREIERQARDLTRSLSSKNPELAGAFESLKVAYEARMSAFVQKSDMYRDRAKAAEARLGAVTLENQKLRQKLRAVAGKNFDLSATFQSSGLSDSAVSDTDDSAVSDGSAGSGSSLDELVASTRSVASVMAAATKQRERAQTLHMGALRALRAHLVLERERAVQETTDDMAVMAQERDAARARISQLEDELAAALDRSNLLELKTQLVSETFDAAAEAELASLARAAQAAEPSPETLARTSHIERLAKLKADIDASMTASRTLIERVRSEAAEALAAQKAAHAKMLSRYDGLVVKLQAQLKLHNDSSVALVDPVAPKVAQPTLSSETSTGGELSPPALAASMSSVEFKTTAAGPSVGERTASLGRRRRRPVLHDRRVASLGNNALQRTLARSRSMTGSQPTVSTKDKGVQVEMLVSLEPEKRAMGSEKGAPQVQSPVPPLVQAPVPPPPLARGDVTVEHRAGSDAGGDAEGLADAAAQVDEVWVVLEVTREELAKTRNELHALREAMIKAASAEAKSAGDGNEARLLLLVDQLEEAYRELEEARAALEARPEADQAATARAGAPAAVESGTRVGPRARTLRVADKSAGRGSSMPRPPALARTAPQAATSGDGHAGGDDDPEDAMPLPSVALEKPRAVVEWVAQRMDHMLHTRQAVRRARHAKEAADAAREEERLHQMSVAAHYDFAAAMRRVEELRTALDDKSDRDAAARLELRAALAKTKWEAKRMRLLEERNRNYARMLASVNLYVECEAEFDSLVARRLVGGVRVRAHTTRSLVAVGRRGSVAPASSTIGALWASPVGPRPPPGMPPMWHSANALSFAVASPKGRLRRPRGKKRRLRKARRGRKASRGDARPAHAFRRLPTKGLRGKLLGERPPPAPPASNVDTSTYSSSERDMEVVGRGDERRMRPQSAAVASFVEAVQEEPIV</sequence>
<evidence type="ECO:0000313" key="4">
    <source>
        <dbReference type="EMBL" id="KNC53422.1"/>
    </source>
</evidence>
<evidence type="ECO:0000256" key="1">
    <source>
        <dbReference type="SAM" id="Coils"/>
    </source>
</evidence>
<feature type="compositionally biased region" description="Low complexity" evidence="2">
    <location>
        <begin position="1028"/>
        <end position="1038"/>
    </location>
</feature>
<dbReference type="EMBL" id="GL349481">
    <property type="protein sequence ID" value="KNC53422.1"/>
    <property type="molecule type" value="Genomic_DNA"/>
</dbReference>
<feature type="coiled-coil region" evidence="1">
    <location>
        <begin position="1093"/>
        <end position="1127"/>
    </location>
</feature>
<evidence type="ECO:0000256" key="3">
    <source>
        <dbReference type="SAM" id="SignalP"/>
    </source>
</evidence>
<feature type="compositionally biased region" description="Pro residues" evidence="2">
    <location>
        <begin position="466"/>
        <end position="476"/>
    </location>
</feature>
<feature type="region of interest" description="Disordered" evidence="2">
    <location>
        <begin position="1472"/>
        <end position="1549"/>
    </location>
</feature>
<gene>
    <name evidence="4" type="ORF">AMSG_12217</name>
</gene>
<organism evidence="4 5">
    <name type="scientific">Thecamonas trahens ATCC 50062</name>
    <dbReference type="NCBI Taxonomy" id="461836"/>
    <lineage>
        <taxon>Eukaryota</taxon>
        <taxon>Apusozoa</taxon>
        <taxon>Apusomonadida</taxon>
        <taxon>Apusomonadidae</taxon>
        <taxon>Thecamonas</taxon>
    </lineage>
</organism>
<evidence type="ECO:0000256" key="2">
    <source>
        <dbReference type="SAM" id="MobiDB-lite"/>
    </source>
</evidence>
<feature type="compositionally biased region" description="Basic and acidic residues" evidence="2">
    <location>
        <begin position="1816"/>
        <end position="1831"/>
    </location>
</feature>
<protein>
    <submittedName>
        <fullName evidence="4">Uncharacterized protein</fullName>
    </submittedName>
</protein>
<proteinExistence type="predicted"/>
<feature type="compositionally biased region" description="Pro residues" evidence="2">
    <location>
        <begin position="1359"/>
        <end position="1373"/>
    </location>
</feature>
<feature type="chain" id="PRO_5005537285" evidence="3">
    <location>
        <begin position="20"/>
        <end position="1851"/>
    </location>
</feature>
<feature type="region of interest" description="Disordered" evidence="2">
    <location>
        <begin position="466"/>
        <end position="487"/>
    </location>
</feature>
<dbReference type="GeneID" id="25570132"/>
<keyword evidence="3" id="KW-0732">Signal</keyword>
<dbReference type="RefSeq" id="XP_013754493.1">
    <property type="nucleotide sequence ID" value="XM_013899039.1"/>
</dbReference>
<name>A0A0L0DM83_THETB</name>
<feature type="region of interest" description="Disordered" evidence="2">
    <location>
        <begin position="1746"/>
        <end position="1835"/>
    </location>
</feature>
<dbReference type="Proteomes" id="UP000054408">
    <property type="component" value="Unassembled WGS sequence"/>
</dbReference>
<keyword evidence="5" id="KW-1185">Reference proteome</keyword>
<feature type="region of interest" description="Disordered" evidence="2">
    <location>
        <begin position="1014"/>
        <end position="1039"/>
    </location>
</feature>